<keyword evidence="7" id="KW-1185">Reference proteome</keyword>
<dbReference type="UniPathway" id="UPA00143"/>
<protein>
    <recommendedName>
        <fullName evidence="5">SIAH-type domain-containing protein</fullName>
    </recommendedName>
</protein>
<name>A0A653CBS9_CALMS</name>
<dbReference type="EMBL" id="CAACVG010007263">
    <property type="protein sequence ID" value="VEN44530.1"/>
    <property type="molecule type" value="Genomic_DNA"/>
</dbReference>
<dbReference type="GO" id="GO:0005737">
    <property type="term" value="C:cytoplasm"/>
    <property type="evidence" value="ECO:0007669"/>
    <property type="project" value="TreeGrafter"/>
</dbReference>
<evidence type="ECO:0000256" key="4">
    <source>
        <dbReference type="PROSITE-ProRule" id="PRU00455"/>
    </source>
</evidence>
<dbReference type="PROSITE" id="PS51081">
    <property type="entry name" value="ZF_SIAH"/>
    <property type="match status" value="1"/>
</dbReference>
<evidence type="ECO:0000259" key="5">
    <source>
        <dbReference type="PROSITE" id="PS51081"/>
    </source>
</evidence>
<dbReference type="GO" id="GO:0043161">
    <property type="term" value="P:proteasome-mediated ubiquitin-dependent protein catabolic process"/>
    <property type="evidence" value="ECO:0007669"/>
    <property type="project" value="TreeGrafter"/>
</dbReference>
<sequence>MNSNSKIIPDEVLDSSFCEKCLRYLSISPIGVHDEGGNVCGRCLERKDKIPTSTLFICDMNSVNPEDIPFSLLGHITRESLFPCINRYEGCQALLSFSEIKQHEETCRMKRHQCPCGFRGIGSQLVVHFKTVHKKFLSDTDSTFSLDMRKDFSDVFLYRVEEMLFLVRTEYVKETNQYLLDTECLGVSGNLSCRICLDLMPLWQEHLSILSDIVNVHTGTTVSITLKIDDVRICEAVRLKCDYKILIIRS</sequence>
<dbReference type="PANTHER" id="PTHR45877:SF2">
    <property type="entry name" value="E3 UBIQUITIN-PROTEIN LIGASE SINA-RELATED"/>
    <property type="match status" value="1"/>
</dbReference>
<proteinExistence type="predicted"/>
<dbReference type="Pfam" id="PF21361">
    <property type="entry name" value="Sina_ZnF"/>
    <property type="match status" value="1"/>
</dbReference>
<evidence type="ECO:0000256" key="1">
    <source>
        <dbReference type="ARBA" id="ARBA00022723"/>
    </source>
</evidence>
<organism evidence="6 7">
    <name type="scientific">Callosobruchus maculatus</name>
    <name type="common">Southern cowpea weevil</name>
    <name type="synonym">Pulse bruchid</name>
    <dbReference type="NCBI Taxonomy" id="64391"/>
    <lineage>
        <taxon>Eukaryota</taxon>
        <taxon>Metazoa</taxon>
        <taxon>Ecdysozoa</taxon>
        <taxon>Arthropoda</taxon>
        <taxon>Hexapoda</taxon>
        <taxon>Insecta</taxon>
        <taxon>Pterygota</taxon>
        <taxon>Neoptera</taxon>
        <taxon>Endopterygota</taxon>
        <taxon>Coleoptera</taxon>
        <taxon>Polyphaga</taxon>
        <taxon>Cucujiformia</taxon>
        <taxon>Chrysomeloidea</taxon>
        <taxon>Chrysomelidae</taxon>
        <taxon>Bruchinae</taxon>
        <taxon>Bruchini</taxon>
        <taxon>Callosobruchus</taxon>
    </lineage>
</organism>
<keyword evidence="2 4" id="KW-0863">Zinc-finger</keyword>
<dbReference type="GO" id="GO:0061630">
    <property type="term" value="F:ubiquitin protein ligase activity"/>
    <property type="evidence" value="ECO:0007669"/>
    <property type="project" value="TreeGrafter"/>
</dbReference>
<evidence type="ECO:0000313" key="7">
    <source>
        <dbReference type="Proteomes" id="UP000410492"/>
    </source>
</evidence>
<accession>A0A653CBS9</accession>
<gene>
    <name evidence="6" type="ORF">CALMAC_LOCUS7283</name>
</gene>
<dbReference type="GO" id="GO:0016567">
    <property type="term" value="P:protein ubiquitination"/>
    <property type="evidence" value="ECO:0007669"/>
    <property type="project" value="UniProtKB-UniPathway"/>
</dbReference>
<dbReference type="InterPro" id="IPR004162">
    <property type="entry name" value="SINA-like_animal"/>
</dbReference>
<feature type="domain" description="SIAH-type" evidence="5">
    <location>
        <begin position="79"/>
        <end position="134"/>
    </location>
</feature>
<evidence type="ECO:0000313" key="6">
    <source>
        <dbReference type="EMBL" id="VEN44530.1"/>
    </source>
</evidence>
<dbReference type="GO" id="GO:0008270">
    <property type="term" value="F:zinc ion binding"/>
    <property type="evidence" value="ECO:0007669"/>
    <property type="project" value="UniProtKB-KW"/>
</dbReference>
<dbReference type="InterPro" id="IPR013083">
    <property type="entry name" value="Znf_RING/FYVE/PHD"/>
</dbReference>
<dbReference type="Proteomes" id="UP000410492">
    <property type="component" value="Unassembled WGS sequence"/>
</dbReference>
<evidence type="ECO:0000256" key="2">
    <source>
        <dbReference type="ARBA" id="ARBA00022771"/>
    </source>
</evidence>
<keyword evidence="1" id="KW-0479">Metal-binding</keyword>
<dbReference type="GO" id="GO:0031624">
    <property type="term" value="F:ubiquitin conjugating enzyme binding"/>
    <property type="evidence" value="ECO:0007669"/>
    <property type="project" value="TreeGrafter"/>
</dbReference>
<dbReference type="SUPFAM" id="SSF49599">
    <property type="entry name" value="TRAF domain-like"/>
    <property type="match status" value="1"/>
</dbReference>
<dbReference type="Gene3D" id="3.30.40.10">
    <property type="entry name" value="Zinc/RING finger domain, C3HC4 (zinc finger)"/>
    <property type="match status" value="1"/>
</dbReference>
<dbReference type="PANTHER" id="PTHR45877">
    <property type="entry name" value="E3 UBIQUITIN-PROTEIN LIGASE SIAH2"/>
    <property type="match status" value="1"/>
</dbReference>
<keyword evidence="3" id="KW-0862">Zinc</keyword>
<dbReference type="OrthoDB" id="6780401at2759"/>
<evidence type="ECO:0000256" key="3">
    <source>
        <dbReference type="ARBA" id="ARBA00022833"/>
    </source>
</evidence>
<dbReference type="AlphaFoldDB" id="A0A653CBS9"/>
<dbReference type="InterPro" id="IPR013010">
    <property type="entry name" value="Znf_SIAH"/>
</dbReference>
<reference evidence="6 7" key="1">
    <citation type="submission" date="2019-01" db="EMBL/GenBank/DDBJ databases">
        <authorList>
            <person name="Sayadi A."/>
        </authorList>
    </citation>
    <scope>NUCLEOTIDE SEQUENCE [LARGE SCALE GENOMIC DNA]</scope>
</reference>